<keyword evidence="4" id="KW-0309">Germination</keyword>
<gene>
    <name evidence="9" type="ORF">M9R32_01545</name>
</gene>
<dbReference type="GO" id="GO:0009847">
    <property type="term" value="P:spore germination"/>
    <property type="evidence" value="ECO:0007669"/>
    <property type="project" value="InterPro"/>
</dbReference>
<evidence type="ECO:0000256" key="2">
    <source>
        <dbReference type="ARBA" id="ARBA00007998"/>
    </source>
</evidence>
<dbReference type="InterPro" id="IPR004761">
    <property type="entry name" value="Spore_GerAB"/>
</dbReference>
<protein>
    <submittedName>
        <fullName evidence="9">Spore germination protein</fullName>
    </submittedName>
</protein>
<feature type="transmembrane region" description="Helical" evidence="8">
    <location>
        <begin position="68"/>
        <end position="88"/>
    </location>
</feature>
<feature type="transmembrane region" description="Helical" evidence="8">
    <location>
        <begin position="251"/>
        <end position="277"/>
    </location>
</feature>
<feature type="transmembrane region" description="Helical" evidence="8">
    <location>
        <begin position="127"/>
        <end position="145"/>
    </location>
</feature>
<feature type="transmembrane region" description="Helical" evidence="8">
    <location>
        <begin position="289"/>
        <end position="308"/>
    </location>
</feature>
<organism evidence="9 10">
    <name type="scientific">Paenisporosarcina quisquiliarum</name>
    <dbReference type="NCBI Taxonomy" id="365346"/>
    <lineage>
        <taxon>Bacteria</taxon>
        <taxon>Bacillati</taxon>
        <taxon>Bacillota</taxon>
        <taxon>Bacilli</taxon>
        <taxon>Bacillales</taxon>
        <taxon>Caryophanaceae</taxon>
        <taxon>Paenisporosarcina</taxon>
    </lineage>
</organism>
<dbReference type="EMBL" id="JAMKBJ010000001">
    <property type="protein sequence ID" value="MCZ8535871.1"/>
    <property type="molecule type" value="Genomic_DNA"/>
</dbReference>
<feature type="transmembrane region" description="Helical" evidence="8">
    <location>
        <begin position="94"/>
        <end position="115"/>
    </location>
</feature>
<feature type="transmembrane region" description="Helical" evidence="8">
    <location>
        <begin position="203"/>
        <end position="224"/>
    </location>
</feature>
<feature type="transmembrane region" description="Helical" evidence="8">
    <location>
        <begin position="9"/>
        <end position="26"/>
    </location>
</feature>
<evidence type="ECO:0000256" key="8">
    <source>
        <dbReference type="SAM" id="Phobius"/>
    </source>
</evidence>
<dbReference type="PANTHER" id="PTHR34975">
    <property type="entry name" value="SPORE GERMINATION PROTEIN A2"/>
    <property type="match status" value="1"/>
</dbReference>
<evidence type="ECO:0000256" key="7">
    <source>
        <dbReference type="ARBA" id="ARBA00023136"/>
    </source>
</evidence>
<evidence type="ECO:0000256" key="5">
    <source>
        <dbReference type="ARBA" id="ARBA00022692"/>
    </source>
</evidence>
<reference evidence="9" key="1">
    <citation type="submission" date="2022-05" db="EMBL/GenBank/DDBJ databases">
        <authorList>
            <person name="Colautti A."/>
            <person name="Iacumin L."/>
        </authorList>
    </citation>
    <scope>NUCLEOTIDE SEQUENCE</scope>
    <source>
        <strain evidence="9">SK 55</strain>
    </source>
</reference>
<feature type="transmembrane region" description="Helical" evidence="8">
    <location>
        <begin position="165"/>
        <end position="183"/>
    </location>
</feature>
<keyword evidence="5 8" id="KW-0812">Transmembrane</keyword>
<name>A0A9X3LDD8_9BACL</name>
<keyword evidence="6 8" id="KW-1133">Transmembrane helix</keyword>
<comment type="subcellular location">
    <subcellularLocation>
        <location evidence="1">Membrane</location>
        <topology evidence="1">Multi-pass membrane protein</topology>
    </subcellularLocation>
</comment>
<dbReference type="GO" id="GO:0016020">
    <property type="term" value="C:membrane"/>
    <property type="evidence" value="ECO:0007669"/>
    <property type="project" value="UniProtKB-SubCell"/>
</dbReference>
<dbReference type="Pfam" id="PF03845">
    <property type="entry name" value="Spore_permease"/>
    <property type="match status" value="1"/>
</dbReference>
<accession>A0A9X3LDD8</accession>
<evidence type="ECO:0000313" key="9">
    <source>
        <dbReference type="EMBL" id="MCZ8535871.1"/>
    </source>
</evidence>
<dbReference type="PANTHER" id="PTHR34975:SF2">
    <property type="entry name" value="SPORE GERMINATION PROTEIN A2"/>
    <property type="match status" value="1"/>
</dbReference>
<sequence>MKFFISKNQFFLGLFVVQTGSVFISFQTPLIEAASQDAWIVFIVCCVIQFIQLYLYERYYSYFKINKFLQWMYSAYWLLLVVTFLAYIQKSLSVWAFPLTPPSVIIGAVVLLSFYANISRPESVMNLGVLLLPLFPLIFIFLSLATPDLVWTNVFPMGNITLKEWGIGLKEAKFAFIGTELYLFYRTFVLKSEKIDVKSLMKFILTISTFYFITLVFILMFFSLEELKIIPEPLVYILKSQEVTFIERLDLFFIFIWMAWSIITVVYLIFTISMFMKKAITKTMTIKKVILHALLFVLPLIIIAQELFNITRDLLIYGHFLFSMIIPLFVIVINMWRGKNAEKA</sequence>
<dbReference type="Proteomes" id="UP001152173">
    <property type="component" value="Unassembled WGS sequence"/>
</dbReference>
<dbReference type="RefSeq" id="WP_269924974.1">
    <property type="nucleotide sequence ID" value="NZ_JAMKBJ010000001.1"/>
</dbReference>
<feature type="transmembrane region" description="Helical" evidence="8">
    <location>
        <begin position="38"/>
        <end position="56"/>
    </location>
</feature>
<keyword evidence="3" id="KW-0813">Transport</keyword>
<comment type="similarity">
    <text evidence="2">Belongs to the amino acid-polyamine-organocation (APC) superfamily. Spore germination protein (SGP) (TC 2.A.3.9) family.</text>
</comment>
<keyword evidence="10" id="KW-1185">Reference proteome</keyword>
<evidence type="ECO:0000256" key="3">
    <source>
        <dbReference type="ARBA" id="ARBA00022448"/>
    </source>
</evidence>
<evidence type="ECO:0000256" key="6">
    <source>
        <dbReference type="ARBA" id="ARBA00022989"/>
    </source>
</evidence>
<proteinExistence type="inferred from homology"/>
<evidence type="ECO:0000256" key="1">
    <source>
        <dbReference type="ARBA" id="ARBA00004141"/>
    </source>
</evidence>
<comment type="caution">
    <text evidence="9">The sequence shown here is derived from an EMBL/GenBank/DDBJ whole genome shotgun (WGS) entry which is preliminary data.</text>
</comment>
<evidence type="ECO:0000313" key="10">
    <source>
        <dbReference type="Proteomes" id="UP001152173"/>
    </source>
</evidence>
<keyword evidence="7 8" id="KW-0472">Membrane</keyword>
<feature type="transmembrane region" description="Helical" evidence="8">
    <location>
        <begin position="314"/>
        <end position="336"/>
    </location>
</feature>
<dbReference type="AlphaFoldDB" id="A0A9X3LDD8"/>
<evidence type="ECO:0000256" key="4">
    <source>
        <dbReference type="ARBA" id="ARBA00022544"/>
    </source>
</evidence>